<name>A0AAV5QXA7_PICKL</name>
<dbReference type="PANTHER" id="PTHR12455">
    <property type="entry name" value="NUCLEOLAR COMPLEX PROTEIN 4"/>
    <property type="match status" value="1"/>
</dbReference>
<dbReference type="Pfam" id="PF03914">
    <property type="entry name" value="CBF"/>
    <property type="match status" value="1"/>
</dbReference>
<dbReference type="InterPro" id="IPR027193">
    <property type="entry name" value="Noc4"/>
</dbReference>
<evidence type="ECO:0000256" key="1">
    <source>
        <dbReference type="ARBA" id="ARBA00007797"/>
    </source>
</evidence>
<dbReference type="GO" id="GO:0030692">
    <property type="term" value="C:Noc4p-Nop14p complex"/>
    <property type="evidence" value="ECO:0007669"/>
    <property type="project" value="TreeGrafter"/>
</dbReference>
<dbReference type="InterPro" id="IPR005612">
    <property type="entry name" value="CCAAT-binding_factor"/>
</dbReference>
<evidence type="ECO:0000313" key="4">
    <source>
        <dbReference type="Proteomes" id="UP001378960"/>
    </source>
</evidence>
<evidence type="ECO:0000313" key="3">
    <source>
        <dbReference type="EMBL" id="GMM43581.1"/>
    </source>
</evidence>
<dbReference type="GO" id="GO:0032040">
    <property type="term" value="C:small-subunit processome"/>
    <property type="evidence" value="ECO:0007669"/>
    <property type="project" value="TreeGrafter"/>
</dbReference>
<gene>
    <name evidence="3" type="ORF">DAPK24_001560</name>
</gene>
<dbReference type="Proteomes" id="UP001378960">
    <property type="component" value="Unassembled WGS sequence"/>
</dbReference>
<organism evidence="3 4">
    <name type="scientific">Pichia kluyveri</name>
    <name type="common">Yeast</name>
    <dbReference type="NCBI Taxonomy" id="36015"/>
    <lineage>
        <taxon>Eukaryota</taxon>
        <taxon>Fungi</taxon>
        <taxon>Dikarya</taxon>
        <taxon>Ascomycota</taxon>
        <taxon>Saccharomycotina</taxon>
        <taxon>Pichiomycetes</taxon>
        <taxon>Pichiales</taxon>
        <taxon>Pichiaceae</taxon>
        <taxon>Pichia</taxon>
    </lineage>
</organism>
<evidence type="ECO:0000259" key="2">
    <source>
        <dbReference type="Pfam" id="PF03914"/>
    </source>
</evidence>
<proteinExistence type="inferred from homology"/>
<comment type="similarity">
    <text evidence="1">Belongs to the CBF/MAK21 family.</text>
</comment>
<accession>A0AAV5QXA7</accession>
<dbReference type="AlphaFoldDB" id="A0AAV5QXA7"/>
<comment type="caution">
    <text evidence="3">The sequence shown here is derived from an EMBL/GenBank/DDBJ whole genome shotgun (WGS) entry which is preliminary data.</text>
</comment>
<dbReference type="GO" id="GO:0042254">
    <property type="term" value="P:ribosome biogenesis"/>
    <property type="evidence" value="ECO:0007669"/>
    <property type="project" value="InterPro"/>
</dbReference>
<feature type="domain" description="CCAAT-binding factor" evidence="2">
    <location>
        <begin position="343"/>
        <end position="495"/>
    </location>
</feature>
<dbReference type="EMBL" id="BTGB01000001">
    <property type="protein sequence ID" value="GMM43581.1"/>
    <property type="molecule type" value="Genomic_DNA"/>
</dbReference>
<sequence length="556" mass="65528">MAKKGKSVVNKKKIVDTKSLLSVKEIESIKSSILESPKNYNQIIKLLNAFDEVVKKVSSDEEMDTEYLKYSRTLLFNLSTLFNNLISKRILKLRKSQTDEEQLVCKWMISKYNTFINQIFTLWKINKFSQSLATLKIDALEKIMQFIKYESKYLGPNIGESYFANVTYKKILKNLLCYGDLTEINGNDGTINDYLLLEFQELYFEKYWDLRFYLFQELPNILNEFDELNEETERIIFSKLLTLVKKNPVYDTNDKQNITELPLFIKNAPENTIYSVNTFNNNFEKTWINILNLKGLKEEEYKSILTILHKRIIPFFGNAQKLMDFLTLTYSIGIENNNDIILSILSLNGLWELMKSYNLEYPSFYTNLYAILTPNLLHLKEKSRFFRLLELFMSSTHLPASIVASFIKRLSRLSLTSPPSGIVIIIPFIYNLIKKYNHSTCMLLIHSTTTNEEDLKYIDPFDENEKDPSLTNAIDSSIWELNSMVNHYHPNVSALVKIFYQFFNKFSYNLEDFLDWNYNKLLETEFNKKLKGEIGLEFEKWDSMFDDNGYMEDYLY</sequence>
<dbReference type="PANTHER" id="PTHR12455:SF0">
    <property type="entry name" value="NUCLEOLAR COMPLEX PROTEIN 4 HOMOLOG"/>
    <property type="match status" value="1"/>
</dbReference>
<keyword evidence="4" id="KW-1185">Reference proteome</keyword>
<protein>
    <submittedName>
        <fullName evidence="3">Ribosome biosynthesis protein</fullName>
    </submittedName>
</protein>
<reference evidence="3 4" key="1">
    <citation type="journal article" date="2023" name="Elife">
        <title>Identification of key yeast species and microbe-microbe interactions impacting larval growth of Drosophila in the wild.</title>
        <authorList>
            <person name="Mure A."/>
            <person name="Sugiura Y."/>
            <person name="Maeda R."/>
            <person name="Honda K."/>
            <person name="Sakurai N."/>
            <person name="Takahashi Y."/>
            <person name="Watada M."/>
            <person name="Katoh T."/>
            <person name="Gotoh A."/>
            <person name="Gotoh Y."/>
            <person name="Taniguchi I."/>
            <person name="Nakamura K."/>
            <person name="Hayashi T."/>
            <person name="Katayama T."/>
            <person name="Uemura T."/>
            <person name="Hattori Y."/>
        </authorList>
    </citation>
    <scope>NUCLEOTIDE SEQUENCE [LARGE SCALE GENOMIC DNA]</scope>
    <source>
        <strain evidence="3 4">PK-24</strain>
    </source>
</reference>